<dbReference type="VEuPathDB" id="FungiDB:ASPZODRAFT_136947"/>
<keyword evidence="9" id="KW-1185">Reference proteome</keyword>
<dbReference type="GeneID" id="34610643"/>
<dbReference type="GO" id="GO:0000976">
    <property type="term" value="F:transcription cis-regulatory region binding"/>
    <property type="evidence" value="ECO:0007669"/>
    <property type="project" value="TreeGrafter"/>
</dbReference>
<dbReference type="PANTHER" id="PTHR37534:SF48">
    <property type="entry name" value="FINGER DOMAIN PROTEIN, PUTATIVE-RELATED"/>
    <property type="match status" value="1"/>
</dbReference>
<accession>A0A1L9S6Q9</accession>
<proteinExistence type="predicted"/>
<keyword evidence="4" id="KW-0804">Transcription</keyword>
<evidence type="ECO:0000313" key="8">
    <source>
        <dbReference type="EMBL" id="OJJ42818.1"/>
    </source>
</evidence>
<dbReference type="GO" id="GO:0045944">
    <property type="term" value="P:positive regulation of transcription by RNA polymerase II"/>
    <property type="evidence" value="ECO:0007669"/>
    <property type="project" value="TreeGrafter"/>
</dbReference>
<comment type="subcellular location">
    <subcellularLocation>
        <location evidence="1">Nucleus</location>
    </subcellularLocation>
</comment>
<dbReference type="InterPro" id="IPR001138">
    <property type="entry name" value="Zn2Cys6_DnaBD"/>
</dbReference>
<keyword evidence="2" id="KW-0805">Transcription regulation</keyword>
<dbReference type="GO" id="GO:0000981">
    <property type="term" value="F:DNA-binding transcription factor activity, RNA polymerase II-specific"/>
    <property type="evidence" value="ECO:0007669"/>
    <property type="project" value="InterPro"/>
</dbReference>
<keyword evidence="3" id="KW-0238">DNA-binding</keyword>
<protein>
    <recommendedName>
        <fullName evidence="7">Zn(2)-C6 fungal-type domain-containing protein</fullName>
    </recommendedName>
</protein>
<sequence>MVEERKKHCWECRRRRLVCDFTQPGCARCAASGVDCPGYSETRPTRLQWLAPGKVKAHNRRSKKEKEEEERRKEEEKKRSVRLSGNSSDSSVSLPPPVELHTDVHAMIQAVQYYNACIIPRRFPTQDMGPTPFIYTISPSLFQMGMNFPDHVRMNMVCMTLTHQMNRTRADDPYSAVLAKRFLRYRGYIIRSLHDDLNFEHKRKADLTIAGILNLLLTDAQQDVTPSWRLHLDGAQKLIKMRGGMRALADVPRLHPLMVSFVSIVVVSDTTSPASNMAMATWQLEDFEFIIEQYARGQFDFHACPVPIFTQIVKTNHLRIRAASTQLEQEEEGANPLAEAAYGVLSSIYAFSADRWAESKPSSKEDWALVGAAYQAAAALFCIRSLQSQGVLPINAFLRDCCSTHSQLLQVLLTKVFTSPKTELFIIWPLVTLGVEAVHGGAPMRRFVSDRLADLSRFVGTSNPLEARNILQRFWASGGDAWDDCFDRPCFFTTQMAVDVSRLHSST</sequence>
<organism evidence="8 9">
    <name type="scientific">Penicilliopsis zonata CBS 506.65</name>
    <dbReference type="NCBI Taxonomy" id="1073090"/>
    <lineage>
        <taxon>Eukaryota</taxon>
        <taxon>Fungi</taxon>
        <taxon>Dikarya</taxon>
        <taxon>Ascomycota</taxon>
        <taxon>Pezizomycotina</taxon>
        <taxon>Eurotiomycetes</taxon>
        <taxon>Eurotiomycetidae</taxon>
        <taxon>Eurotiales</taxon>
        <taxon>Aspergillaceae</taxon>
        <taxon>Penicilliopsis</taxon>
    </lineage>
</organism>
<evidence type="ECO:0000256" key="3">
    <source>
        <dbReference type="ARBA" id="ARBA00023125"/>
    </source>
</evidence>
<evidence type="ECO:0000256" key="2">
    <source>
        <dbReference type="ARBA" id="ARBA00023015"/>
    </source>
</evidence>
<dbReference type="PROSITE" id="PS50048">
    <property type="entry name" value="ZN2_CY6_FUNGAL_2"/>
    <property type="match status" value="1"/>
</dbReference>
<feature type="compositionally biased region" description="Low complexity" evidence="6">
    <location>
        <begin position="82"/>
        <end position="93"/>
    </location>
</feature>
<dbReference type="RefSeq" id="XP_022577328.1">
    <property type="nucleotide sequence ID" value="XM_022724178.1"/>
</dbReference>
<dbReference type="InterPro" id="IPR021858">
    <property type="entry name" value="Fun_TF"/>
</dbReference>
<evidence type="ECO:0000313" key="9">
    <source>
        <dbReference type="Proteomes" id="UP000184188"/>
    </source>
</evidence>
<dbReference type="OrthoDB" id="5386330at2759"/>
<dbReference type="CDD" id="cd00067">
    <property type="entry name" value="GAL4"/>
    <property type="match status" value="1"/>
</dbReference>
<dbReference type="AlphaFoldDB" id="A0A1L9S6Q9"/>
<evidence type="ECO:0000256" key="6">
    <source>
        <dbReference type="SAM" id="MobiDB-lite"/>
    </source>
</evidence>
<name>A0A1L9S6Q9_9EURO</name>
<dbReference type="Gene3D" id="4.10.240.10">
    <property type="entry name" value="Zn(2)-C6 fungal-type DNA-binding domain"/>
    <property type="match status" value="1"/>
</dbReference>
<feature type="domain" description="Zn(2)-C6 fungal-type" evidence="7">
    <location>
        <begin position="8"/>
        <end position="36"/>
    </location>
</feature>
<dbReference type="SMART" id="SM00066">
    <property type="entry name" value="GAL4"/>
    <property type="match status" value="1"/>
</dbReference>
<dbReference type="GO" id="GO:0005634">
    <property type="term" value="C:nucleus"/>
    <property type="evidence" value="ECO:0007669"/>
    <property type="project" value="UniProtKB-SubCell"/>
</dbReference>
<feature type="compositionally biased region" description="Basic and acidic residues" evidence="6">
    <location>
        <begin position="64"/>
        <end position="78"/>
    </location>
</feature>
<feature type="region of interest" description="Disordered" evidence="6">
    <location>
        <begin position="52"/>
        <end position="96"/>
    </location>
</feature>
<evidence type="ECO:0000256" key="1">
    <source>
        <dbReference type="ARBA" id="ARBA00004123"/>
    </source>
</evidence>
<evidence type="ECO:0000256" key="4">
    <source>
        <dbReference type="ARBA" id="ARBA00023163"/>
    </source>
</evidence>
<keyword evidence="5" id="KW-0539">Nucleus</keyword>
<evidence type="ECO:0000256" key="5">
    <source>
        <dbReference type="ARBA" id="ARBA00023242"/>
    </source>
</evidence>
<dbReference type="PANTHER" id="PTHR37534">
    <property type="entry name" value="TRANSCRIPTIONAL ACTIVATOR PROTEIN UGA3"/>
    <property type="match status" value="1"/>
</dbReference>
<evidence type="ECO:0000259" key="7">
    <source>
        <dbReference type="PROSITE" id="PS50048"/>
    </source>
</evidence>
<dbReference type="GO" id="GO:0008270">
    <property type="term" value="F:zinc ion binding"/>
    <property type="evidence" value="ECO:0007669"/>
    <property type="project" value="InterPro"/>
</dbReference>
<dbReference type="Pfam" id="PF00172">
    <property type="entry name" value="Zn_clus"/>
    <property type="match status" value="1"/>
</dbReference>
<gene>
    <name evidence="8" type="ORF">ASPZODRAFT_136947</name>
</gene>
<reference evidence="9" key="1">
    <citation type="journal article" date="2017" name="Genome Biol.">
        <title>Comparative genomics reveals high biological diversity and specific adaptations in the industrially and medically important fungal genus Aspergillus.</title>
        <authorList>
            <person name="de Vries R.P."/>
            <person name="Riley R."/>
            <person name="Wiebenga A."/>
            <person name="Aguilar-Osorio G."/>
            <person name="Amillis S."/>
            <person name="Uchima C.A."/>
            <person name="Anderluh G."/>
            <person name="Asadollahi M."/>
            <person name="Askin M."/>
            <person name="Barry K."/>
            <person name="Battaglia E."/>
            <person name="Bayram O."/>
            <person name="Benocci T."/>
            <person name="Braus-Stromeyer S.A."/>
            <person name="Caldana C."/>
            <person name="Canovas D."/>
            <person name="Cerqueira G.C."/>
            <person name="Chen F."/>
            <person name="Chen W."/>
            <person name="Choi C."/>
            <person name="Clum A."/>
            <person name="Dos Santos R.A."/>
            <person name="Damasio A.R."/>
            <person name="Diallinas G."/>
            <person name="Emri T."/>
            <person name="Fekete E."/>
            <person name="Flipphi M."/>
            <person name="Freyberg S."/>
            <person name="Gallo A."/>
            <person name="Gournas C."/>
            <person name="Habgood R."/>
            <person name="Hainaut M."/>
            <person name="Harispe M.L."/>
            <person name="Henrissat B."/>
            <person name="Hilden K.S."/>
            <person name="Hope R."/>
            <person name="Hossain A."/>
            <person name="Karabika E."/>
            <person name="Karaffa L."/>
            <person name="Karanyi Z."/>
            <person name="Krasevec N."/>
            <person name="Kuo A."/>
            <person name="Kusch H."/>
            <person name="LaButti K."/>
            <person name="Lagendijk E.L."/>
            <person name="Lapidus A."/>
            <person name="Levasseur A."/>
            <person name="Lindquist E."/>
            <person name="Lipzen A."/>
            <person name="Logrieco A.F."/>
            <person name="MacCabe A."/>
            <person name="Maekelae M.R."/>
            <person name="Malavazi I."/>
            <person name="Melin P."/>
            <person name="Meyer V."/>
            <person name="Mielnichuk N."/>
            <person name="Miskei M."/>
            <person name="Molnar A.P."/>
            <person name="Mule G."/>
            <person name="Ngan C.Y."/>
            <person name="Orejas M."/>
            <person name="Orosz E."/>
            <person name="Ouedraogo J.P."/>
            <person name="Overkamp K.M."/>
            <person name="Park H.-S."/>
            <person name="Perrone G."/>
            <person name="Piumi F."/>
            <person name="Punt P.J."/>
            <person name="Ram A.F."/>
            <person name="Ramon A."/>
            <person name="Rauscher S."/>
            <person name="Record E."/>
            <person name="Riano-Pachon D.M."/>
            <person name="Robert V."/>
            <person name="Roehrig J."/>
            <person name="Ruller R."/>
            <person name="Salamov A."/>
            <person name="Salih N.S."/>
            <person name="Samson R.A."/>
            <person name="Sandor E."/>
            <person name="Sanguinetti M."/>
            <person name="Schuetze T."/>
            <person name="Sepcic K."/>
            <person name="Shelest E."/>
            <person name="Sherlock G."/>
            <person name="Sophianopoulou V."/>
            <person name="Squina F.M."/>
            <person name="Sun H."/>
            <person name="Susca A."/>
            <person name="Todd R.B."/>
            <person name="Tsang A."/>
            <person name="Unkles S.E."/>
            <person name="van de Wiele N."/>
            <person name="van Rossen-Uffink D."/>
            <person name="Oliveira J.V."/>
            <person name="Vesth T.C."/>
            <person name="Visser J."/>
            <person name="Yu J.-H."/>
            <person name="Zhou M."/>
            <person name="Andersen M.R."/>
            <person name="Archer D.B."/>
            <person name="Baker S.E."/>
            <person name="Benoit I."/>
            <person name="Brakhage A.A."/>
            <person name="Braus G.H."/>
            <person name="Fischer R."/>
            <person name="Frisvad J.C."/>
            <person name="Goldman G.H."/>
            <person name="Houbraken J."/>
            <person name="Oakley B."/>
            <person name="Pocsi I."/>
            <person name="Scazzocchio C."/>
            <person name="Seiboth B."/>
            <person name="vanKuyk P.A."/>
            <person name="Wortman J."/>
            <person name="Dyer P.S."/>
            <person name="Grigoriev I.V."/>
        </authorList>
    </citation>
    <scope>NUCLEOTIDE SEQUENCE [LARGE SCALE GENOMIC DNA]</scope>
    <source>
        <strain evidence="9">CBS 506.65</strain>
    </source>
</reference>
<dbReference type="SUPFAM" id="SSF57701">
    <property type="entry name" value="Zn2/Cys6 DNA-binding domain"/>
    <property type="match status" value="1"/>
</dbReference>
<dbReference type="Pfam" id="PF11951">
    <property type="entry name" value="Fungal_trans_2"/>
    <property type="match status" value="1"/>
</dbReference>
<dbReference type="Proteomes" id="UP000184188">
    <property type="component" value="Unassembled WGS sequence"/>
</dbReference>
<dbReference type="EMBL" id="KV878356">
    <property type="protein sequence ID" value="OJJ42818.1"/>
    <property type="molecule type" value="Genomic_DNA"/>
</dbReference>
<dbReference type="InterPro" id="IPR036864">
    <property type="entry name" value="Zn2-C6_fun-type_DNA-bd_sf"/>
</dbReference>